<reference evidence="7 8" key="1">
    <citation type="journal article" date="2019" name="Gigascience">
        <title>Whole-genome sequence of the oriental lung fluke Paragonimus westermani.</title>
        <authorList>
            <person name="Oey H."/>
            <person name="Zakrzewski M."/>
            <person name="Narain K."/>
            <person name="Devi K.R."/>
            <person name="Agatsuma T."/>
            <person name="Nawaratna S."/>
            <person name="Gobert G.N."/>
            <person name="Jones M.K."/>
            <person name="Ragan M.A."/>
            <person name="McManus D.P."/>
            <person name="Krause L."/>
        </authorList>
    </citation>
    <scope>NUCLEOTIDE SEQUENCE [LARGE SCALE GENOMIC DNA]</scope>
    <source>
        <strain evidence="7 8">IND2009</strain>
    </source>
</reference>
<evidence type="ECO:0000313" key="8">
    <source>
        <dbReference type="Proteomes" id="UP000324629"/>
    </source>
</evidence>
<dbReference type="PROSITE" id="PS51072">
    <property type="entry name" value="MHD"/>
    <property type="match status" value="1"/>
</dbReference>
<dbReference type="PANTHER" id="PTHR10529">
    <property type="entry name" value="AP COMPLEX SUBUNIT MU"/>
    <property type="match status" value="1"/>
</dbReference>
<protein>
    <submittedName>
        <fullName evidence="7">AP-3 complex subunit mu</fullName>
    </submittedName>
</protein>
<feature type="domain" description="MHD" evidence="6">
    <location>
        <begin position="172"/>
        <end position="411"/>
    </location>
</feature>
<organism evidence="7 8">
    <name type="scientific">Paragonimus westermani</name>
    <dbReference type="NCBI Taxonomy" id="34504"/>
    <lineage>
        <taxon>Eukaryota</taxon>
        <taxon>Metazoa</taxon>
        <taxon>Spiralia</taxon>
        <taxon>Lophotrochozoa</taxon>
        <taxon>Platyhelminthes</taxon>
        <taxon>Trematoda</taxon>
        <taxon>Digenea</taxon>
        <taxon>Plagiorchiida</taxon>
        <taxon>Troglotremata</taxon>
        <taxon>Troglotrematidae</taxon>
        <taxon>Paragonimus</taxon>
    </lineage>
</organism>
<dbReference type="InterPro" id="IPR028565">
    <property type="entry name" value="MHD"/>
</dbReference>
<proteinExistence type="inferred from homology"/>
<dbReference type="InterPro" id="IPR036168">
    <property type="entry name" value="AP2_Mu_C_sf"/>
</dbReference>
<keyword evidence="8" id="KW-1185">Reference proteome</keyword>
<comment type="caution">
    <text evidence="7">The sequence shown here is derived from an EMBL/GenBank/DDBJ whole genome shotgun (WGS) entry which is preliminary data.</text>
</comment>
<dbReference type="SUPFAM" id="SSF49447">
    <property type="entry name" value="Second domain of Mu2 adaptin subunit (ap50) of ap2 adaptor"/>
    <property type="match status" value="1"/>
</dbReference>
<dbReference type="EMBL" id="QNGE01002886">
    <property type="protein sequence ID" value="KAA3674830.1"/>
    <property type="molecule type" value="Genomic_DNA"/>
</dbReference>
<dbReference type="GO" id="GO:0030131">
    <property type="term" value="C:clathrin adaptor complex"/>
    <property type="evidence" value="ECO:0007669"/>
    <property type="project" value="UniProtKB-UniRule"/>
</dbReference>
<dbReference type="GO" id="GO:0006886">
    <property type="term" value="P:intracellular protein transport"/>
    <property type="evidence" value="ECO:0007669"/>
    <property type="project" value="UniProtKB-UniRule"/>
</dbReference>
<gene>
    <name evidence="7" type="ORF">DEA37_0014632</name>
</gene>
<comment type="similarity">
    <text evidence="5">Belongs to the adaptor complexes medium subunit family.</text>
</comment>
<evidence type="ECO:0000313" key="7">
    <source>
        <dbReference type="EMBL" id="KAA3674830.1"/>
    </source>
</evidence>
<dbReference type="InterPro" id="IPR018240">
    <property type="entry name" value="Clathrin_mu_CS"/>
</dbReference>
<dbReference type="Gene3D" id="3.30.450.60">
    <property type="match status" value="1"/>
</dbReference>
<dbReference type="AlphaFoldDB" id="A0A5J4NHB3"/>
<keyword evidence="4" id="KW-0472">Membrane</keyword>
<dbReference type="SUPFAM" id="SSF64356">
    <property type="entry name" value="SNARE-like"/>
    <property type="match status" value="1"/>
</dbReference>
<comment type="subcellular location">
    <subcellularLocation>
        <location evidence="1">Endomembrane system</location>
    </subcellularLocation>
</comment>
<evidence type="ECO:0000256" key="3">
    <source>
        <dbReference type="ARBA" id="ARBA00022927"/>
    </source>
</evidence>
<dbReference type="InterPro" id="IPR050431">
    <property type="entry name" value="Adaptor_comp_med_subunit"/>
</dbReference>
<dbReference type="GO" id="GO:0016192">
    <property type="term" value="P:vesicle-mediated transport"/>
    <property type="evidence" value="ECO:0007669"/>
    <property type="project" value="InterPro"/>
</dbReference>
<keyword evidence="2 5" id="KW-0813">Transport</keyword>
<dbReference type="InterPro" id="IPR001392">
    <property type="entry name" value="Clathrin_mu"/>
</dbReference>
<dbReference type="InterPro" id="IPR022775">
    <property type="entry name" value="AP_mu_sigma_su"/>
</dbReference>
<dbReference type="PROSITE" id="PS00991">
    <property type="entry name" value="CLAT_ADAPTOR_M_2"/>
    <property type="match status" value="1"/>
</dbReference>
<dbReference type="Pfam" id="PF00928">
    <property type="entry name" value="Adap_comp_sub"/>
    <property type="match status" value="1"/>
</dbReference>
<dbReference type="InterPro" id="IPR011012">
    <property type="entry name" value="Longin-like_dom_sf"/>
</dbReference>
<evidence type="ECO:0000256" key="4">
    <source>
        <dbReference type="ARBA" id="ARBA00023136"/>
    </source>
</evidence>
<dbReference type="Proteomes" id="UP000324629">
    <property type="component" value="Unassembled WGS sequence"/>
</dbReference>
<keyword evidence="3 5" id="KW-0653">Protein transport</keyword>
<dbReference type="GO" id="GO:0012505">
    <property type="term" value="C:endomembrane system"/>
    <property type="evidence" value="ECO:0007669"/>
    <property type="project" value="UniProtKB-SubCell"/>
</dbReference>
<dbReference type="PIRSF" id="PIRSF005992">
    <property type="entry name" value="Clathrin_mu"/>
    <property type="match status" value="1"/>
</dbReference>
<dbReference type="Pfam" id="PF01217">
    <property type="entry name" value="Clat_adaptor_s"/>
    <property type="match status" value="1"/>
</dbReference>
<accession>A0A5J4NHB3</accession>
<dbReference type="Gene3D" id="2.60.40.1170">
    <property type="entry name" value="Mu homology domain, subdomain B"/>
    <property type="match status" value="2"/>
</dbReference>
<evidence type="ECO:0000256" key="2">
    <source>
        <dbReference type="ARBA" id="ARBA00022448"/>
    </source>
</evidence>
<dbReference type="CDD" id="cd14837">
    <property type="entry name" value="AP3_Mu_N"/>
    <property type="match status" value="1"/>
</dbReference>
<sequence>MIRIWFSEICLEKHWSKITPKNVCDVFFDAVSKSNSPQEVPTVLQSAPFTLIHILKSNLFFVAVCVDEVPPLLIIEFLHCITNILVDYFGAENEQVIKDNLVCIYEILDEILDSGFPLATEPNILKELIKPGTLLKTLAEAVTGKNSSVSSTLPTCQLSNVRWRRSDVRYTSNEAYFDLIEEINAIVDNSGNTVHKEIHGSIECFMKLSGVPDLTLAFSNHRLIDDASLHPCIRFLRWKRERVLSFIPPDGRFSLFKYHITSLNPLTLPIAIRHNIVLREQGSRFDLVVTPKTLGRPMDSVKLTIQMPASVSNMNVTPSTGRVSFDSTSKLFQWDIGRIEPKHANPTLKGNAILSPSSTAPPGNPSIMVNFSIPQFAASGLKISRVDMYAEKYKPFKGVKYLTTSGQFEVRT</sequence>
<name>A0A5J4NHB3_9TREM</name>
<evidence type="ECO:0000259" key="6">
    <source>
        <dbReference type="PROSITE" id="PS51072"/>
    </source>
</evidence>
<evidence type="ECO:0000256" key="1">
    <source>
        <dbReference type="ARBA" id="ARBA00004308"/>
    </source>
</evidence>
<evidence type="ECO:0000256" key="5">
    <source>
        <dbReference type="PIRNR" id="PIRNR005992"/>
    </source>
</evidence>
<dbReference type="CDD" id="cd09252">
    <property type="entry name" value="AP-3_Mu3_Cterm"/>
    <property type="match status" value="1"/>
</dbReference>
<dbReference type="PRINTS" id="PR00314">
    <property type="entry name" value="CLATHRINADPT"/>
</dbReference>